<dbReference type="CDD" id="cd04690">
    <property type="entry name" value="NUDIX_Hydrolase"/>
    <property type="match status" value="1"/>
</dbReference>
<gene>
    <name evidence="7" type="ORF">QTN47_27680</name>
</gene>
<dbReference type="Proteomes" id="UP001560573">
    <property type="component" value="Unassembled WGS sequence"/>
</dbReference>
<keyword evidence="3" id="KW-0479">Metal-binding</keyword>
<dbReference type="InterPro" id="IPR020084">
    <property type="entry name" value="NUDIX_hydrolase_CS"/>
</dbReference>
<comment type="cofactor">
    <cofactor evidence="1">
        <name>Mg(2+)</name>
        <dbReference type="ChEBI" id="CHEBI:18420"/>
    </cofactor>
</comment>
<feature type="domain" description="Nudix hydrolase" evidence="6">
    <location>
        <begin position="6"/>
        <end position="133"/>
    </location>
</feature>
<dbReference type="PANTHER" id="PTHR43758">
    <property type="entry name" value="7,8-DIHYDRO-8-OXOGUANINE TRIPHOSPHATASE"/>
    <property type="match status" value="1"/>
</dbReference>
<dbReference type="EMBL" id="JAULBC010000017">
    <property type="protein sequence ID" value="MEX6691322.1"/>
    <property type="molecule type" value="Genomic_DNA"/>
</dbReference>
<comment type="similarity">
    <text evidence="2">Belongs to the Nudix hydrolase family.</text>
</comment>
<evidence type="ECO:0000313" key="8">
    <source>
        <dbReference type="Proteomes" id="UP001560573"/>
    </source>
</evidence>
<keyword evidence="5" id="KW-0460">Magnesium</keyword>
<dbReference type="Gene3D" id="3.90.79.10">
    <property type="entry name" value="Nucleoside Triphosphate Pyrophosphohydrolase"/>
    <property type="match status" value="1"/>
</dbReference>
<proteinExistence type="inferred from homology"/>
<dbReference type="InterPro" id="IPR015797">
    <property type="entry name" value="NUDIX_hydrolase-like_dom_sf"/>
</dbReference>
<evidence type="ECO:0000256" key="5">
    <source>
        <dbReference type="ARBA" id="ARBA00022842"/>
    </source>
</evidence>
<dbReference type="Pfam" id="PF00293">
    <property type="entry name" value="NUDIX"/>
    <property type="match status" value="1"/>
</dbReference>
<evidence type="ECO:0000256" key="3">
    <source>
        <dbReference type="ARBA" id="ARBA00022723"/>
    </source>
</evidence>
<keyword evidence="4" id="KW-0378">Hydrolase</keyword>
<dbReference type="SUPFAM" id="SSF55811">
    <property type="entry name" value="Nudix"/>
    <property type="match status" value="1"/>
</dbReference>
<keyword evidence="8" id="KW-1185">Reference proteome</keyword>
<protein>
    <submittedName>
        <fullName evidence="7">NUDIX domain-containing protein</fullName>
    </submittedName>
</protein>
<evidence type="ECO:0000256" key="4">
    <source>
        <dbReference type="ARBA" id="ARBA00022801"/>
    </source>
</evidence>
<sequence length="138" mass="15923">MERYLTSIQCAGLIVLKNRKLLLAFSKNKNAFYLPGGKVDADETSLQALQREIKEELNIDLEENDLQYYYHIQAPAFGENNLLMKQDCFICDLKHQPVPGNEIGGIEYFDEQTYRLQEHVVPGVITAFERLRLDDLVD</sequence>
<accession>A0ABV3ZN49</accession>
<evidence type="ECO:0000259" key="6">
    <source>
        <dbReference type="PROSITE" id="PS51462"/>
    </source>
</evidence>
<organism evidence="7 8">
    <name type="scientific">Danxiaibacter flavus</name>
    <dbReference type="NCBI Taxonomy" id="3049108"/>
    <lineage>
        <taxon>Bacteria</taxon>
        <taxon>Pseudomonadati</taxon>
        <taxon>Bacteroidota</taxon>
        <taxon>Chitinophagia</taxon>
        <taxon>Chitinophagales</taxon>
        <taxon>Chitinophagaceae</taxon>
        <taxon>Danxiaibacter</taxon>
    </lineage>
</organism>
<dbReference type="PANTHER" id="PTHR43758:SF8">
    <property type="entry name" value="8-OXO-DGTP DIPHOSPHATASE YTKD-RELATED"/>
    <property type="match status" value="1"/>
</dbReference>
<dbReference type="InterPro" id="IPR000086">
    <property type="entry name" value="NUDIX_hydrolase_dom"/>
</dbReference>
<dbReference type="RefSeq" id="WP_369332739.1">
    <property type="nucleotide sequence ID" value="NZ_JAULBC010000017.1"/>
</dbReference>
<evidence type="ECO:0000256" key="1">
    <source>
        <dbReference type="ARBA" id="ARBA00001946"/>
    </source>
</evidence>
<comment type="caution">
    <text evidence="7">The sequence shown here is derived from an EMBL/GenBank/DDBJ whole genome shotgun (WGS) entry which is preliminary data.</text>
</comment>
<evidence type="ECO:0000313" key="7">
    <source>
        <dbReference type="EMBL" id="MEX6691322.1"/>
    </source>
</evidence>
<reference evidence="7 8" key="1">
    <citation type="submission" date="2023-07" db="EMBL/GenBank/DDBJ databases">
        <authorList>
            <person name="Lian W.-H."/>
        </authorList>
    </citation>
    <scope>NUCLEOTIDE SEQUENCE [LARGE SCALE GENOMIC DNA]</scope>
    <source>
        <strain evidence="7 8">SYSU DXS3180</strain>
    </source>
</reference>
<evidence type="ECO:0000256" key="2">
    <source>
        <dbReference type="ARBA" id="ARBA00005582"/>
    </source>
</evidence>
<dbReference type="PROSITE" id="PS00893">
    <property type="entry name" value="NUDIX_BOX"/>
    <property type="match status" value="1"/>
</dbReference>
<name>A0ABV3ZN49_9BACT</name>
<dbReference type="PROSITE" id="PS51462">
    <property type="entry name" value="NUDIX"/>
    <property type="match status" value="1"/>
</dbReference>